<dbReference type="PANTHER" id="PTHR30146:SF109">
    <property type="entry name" value="HTH-TYPE TRANSCRIPTIONAL REGULATOR GALS"/>
    <property type="match status" value="1"/>
</dbReference>
<protein>
    <submittedName>
        <fullName evidence="5">LacI family transcriptional regulator</fullName>
    </submittedName>
</protein>
<dbReference type="Pfam" id="PF00532">
    <property type="entry name" value="Peripla_BP_1"/>
    <property type="match status" value="1"/>
</dbReference>
<dbReference type="InterPro" id="IPR010982">
    <property type="entry name" value="Lambda_DNA-bd_dom_sf"/>
</dbReference>
<evidence type="ECO:0000256" key="2">
    <source>
        <dbReference type="ARBA" id="ARBA00023125"/>
    </source>
</evidence>
<dbReference type="PROSITE" id="PS50932">
    <property type="entry name" value="HTH_LACI_2"/>
    <property type="match status" value="1"/>
</dbReference>
<comment type="caution">
    <text evidence="5">The sequence shown here is derived from an EMBL/GenBank/DDBJ whole genome shotgun (WGS) entry which is preliminary data.</text>
</comment>
<dbReference type="RefSeq" id="WP_132009248.1">
    <property type="nucleotide sequence ID" value="NZ_SMFK01000019.1"/>
</dbReference>
<sequence>MTRRTTIYDIAKELGITAASVSRALNNNPKISESTRKLVMETAAKMNYKQNKLALALRSGKSFNVGVIVPRIDSNFFASVIRGIEEELNEHQYNVIICQSHENEKREGESINTLLNAQVDGILMSVSNVNSDNSNLLKRIIEKNVPLIFFDRKKNIEGVSSVTINDFDVSYEATVHLIKQGCSRIAHFMGNQTLEIFENRFKGYKKALEDNGIAFNQDYVIQTKSVLEDGKRAVDELFSLESPPDAIFSSSDFTALGAIKQLKMKGIKVPKDFCVVGFGDEPFTKFMELSMTSVDQAPLEMGKMAAKVFLEQINNKDNIKIEKKVVLKSQLLIRDSSSRNIIL</sequence>
<keyword evidence="2" id="KW-0238">DNA-binding</keyword>
<dbReference type="GO" id="GO:0000976">
    <property type="term" value="F:transcription cis-regulatory region binding"/>
    <property type="evidence" value="ECO:0007669"/>
    <property type="project" value="TreeGrafter"/>
</dbReference>
<dbReference type="InterPro" id="IPR001761">
    <property type="entry name" value="Peripla_BP/Lac1_sug-bd_dom"/>
</dbReference>
<dbReference type="PANTHER" id="PTHR30146">
    <property type="entry name" value="LACI-RELATED TRANSCRIPTIONAL REPRESSOR"/>
    <property type="match status" value="1"/>
</dbReference>
<evidence type="ECO:0000256" key="3">
    <source>
        <dbReference type="ARBA" id="ARBA00023163"/>
    </source>
</evidence>
<dbReference type="EMBL" id="SMFK01000019">
    <property type="protein sequence ID" value="TDD94088.1"/>
    <property type="molecule type" value="Genomic_DNA"/>
</dbReference>
<dbReference type="GO" id="GO:0003700">
    <property type="term" value="F:DNA-binding transcription factor activity"/>
    <property type="evidence" value="ECO:0007669"/>
    <property type="project" value="TreeGrafter"/>
</dbReference>
<feature type="domain" description="HTH lacI-type" evidence="4">
    <location>
        <begin position="5"/>
        <end position="59"/>
    </location>
</feature>
<evidence type="ECO:0000313" key="6">
    <source>
        <dbReference type="Proteomes" id="UP000295479"/>
    </source>
</evidence>
<dbReference type="SUPFAM" id="SSF47413">
    <property type="entry name" value="lambda repressor-like DNA-binding domains"/>
    <property type="match status" value="1"/>
</dbReference>
<proteinExistence type="predicted"/>
<evidence type="ECO:0000256" key="1">
    <source>
        <dbReference type="ARBA" id="ARBA00023015"/>
    </source>
</evidence>
<dbReference type="CDD" id="cd01392">
    <property type="entry name" value="HTH_LacI"/>
    <property type="match status" value="1"/>
</dbReference>
<dbReference type="CDD" id="cd06267">
    <property type="entry name" value="PBP1_LacI_sugar_binding-like"/>
    <property type="match status" value="1"/>
</dbReference>
<dbReference type="Pfam" id="PF00356">
    <property type="entry name" value="LacI"/>
    <property type="match status" value="1"/>
</dbReference>
<accession>A0A4R5C361</accession>
<dbReference type="InterPro" id="IPR000843">
    <property type="entry name" value="HTH_LacI"/>
</dbReference>
<gene>
    <name evidence="5" type="ORF">E0F76_17510</name>
</gene>
<dbReference type="Gene3D" id="3.40.50.2300">
    <property type="match status" value="2"/>
</dbReference>
<dbReference type="SUPFAM" id="SSF53822">
    <property type="entry name" value="Periplasmic binding protein-like I"/>
    <property type="match status" value="1"/>
</dbReference>
<dbReference type="Proteomes" id="UP000295479">
    <property type="component" value="Unassembled WGS sequence"/>
</dbReference>
<dbReference type="SMART" id="SM00354">
    <property type="entry name" value="HTH_LACI"/>
    <property type="match status" value="1"/>
</dbReference>
<dbReference type="OrthoDB" id="9768806at2"/>
<keyword evidence="3" id="KW-0804">Transcription</keyword>
<evidence type="ECO:0000259" key="4">
    <source>
        <dbReference type="PROSITE" id="PS50932"/>
    </source>
</evidence>
<reference evidence="5 6" key="1">
    <citation type="submission" date="2019-03" db="EMBL/GenBank/DDBJ databases">
        <title>Flavobacterium AR-3-4 sp. nov. isolated from arctic soil.</title>
        <authorList>
            <person name="Chaudhary D.K."/>
        </authorList>
    </citation>
    <scope>NUCLEOTIDE SEQUENCE [LARGE SCALE GENOMIC DNA]</scope>
    <source>
        <strain evidence="5 6">AR-3-4</strain>
    </source>
</reference>
<name>A0A4R5C361_9FLAO</name>
<evidence type="ECO:0000313" key="5">
    <source>
        <dbReference type="EMBL" id="TDD94088.1"/>
    </source>
</evidence>
<organism evidence="5 6">
    <name type="scientific">Flavobacterium cellulosilyticum</name>
    <dbReference type="NCBI Taxonomy" id="2541731"/>
    <lineage>
        <taxon>Bacteria</taxon>
        <taxon>Pseudomonadati</taxon>
        <taxon>Bacteroidota</taxon>
        <taxon>Flavobacteriia</taxon>
        <taxon>Flavobacteriales</taxon>
        <taxon>Flavobacteriaceae</taxon>
        <taxon>Flavobacterium</taxon>
    </lineage>
</organism>
<dbReference type="AlphaFoldDB" id="A0A4R5C361"/>
<dbReference type="Gene3D" id="1.10.260.40">
    <property type="entry name" value="lambda repressor-like DNA-binding domains"/>
    <property type="match status" value="1"/>
</dbReference>
<dbReference type="InterPro" id="IPR028082">
    <property type="entry name" value="Peripla_BP_I"/>
</dbReference>
<keyword evidence="1" id="KW-0805">Transcription regulation</keyword>
<keyword evidence="6" id="KW-1185">Reference proteome</keyword>